<accession>A0A9X1X4P4</accession>
<dbReference type="AlphaFoldDB" id="A0A9X1X4P4"/>
<dbReference type="InterPro" id="IPR024618">
    <property type="entry name" value="DUF3857"/>
</dbReference>
<feature type="domain" description="DUF3857" evidence="2">
    <location>
        <begin position="73"/>
        <end position="198"/>
    </location>
</feature>
<organism evidence="3 4">
    <name type="scientific">Mucilaginibacter straminoryzae</name>
    <dbReference type="NCBI Taxonomy" id="2932774"/>
    <lineage>
        <taxon>Bacteria</taxon>
        <taxon>Pseudomonadati</taxon>
        <taxon>Bacteroidota</taxon>
        <taxon>Sphingobacteriia</taxon>
        <taxon>Sphingobacteriales</taxon>
        <taxon>Sphingobacteriaceae</taxon>
        <taxon>Mucilaginibacter</taxon>
    </lineage>
</organism>
<dbReference type="Gene3D" id="3.10.620.30">
    <property type="match status" value="1"/>
</dbReference>
<keyword evidence="1" id="KW-0732">Signal</keyword>
<dbReference type="EMBL" id="JALJEJ010000006">
    <property type="protein sequence ID" value="MCJ8210878.1"/>
    <property type="molecule type" value="Genomic_DNA"/>
</dbReference>
<dbReference type="RefSeq" id="WP_245130891.1">
    <property type="nucleotide sequence ID" value="NZ_JALJEJ010000006.1"/>
</dbReference>
<evidence type="ECO:0000256" key="1">
    <source>
        <dbReference type="SAM" id="SignalP"/>
    </source>
</evidence>
<sequence length="660" mass="75980">MKRYFALLFAAVIAHAASAQTPPKAPNPVKIFGKVDKSELELKNCEFEKDANAMVLFEKGDLYYDNNFNIIMEYHERIKVFNDNGKDVANIKINYYGGNRLESISDIQAQTYNLNGDKIDVTKIDRKQIYNQTIDKARNQYTFSLPNVKAGSVIEFKYRRTINSVTYIPAWNFQQRIPVAYSELITAIPDFLVFRAPMHITQQFAKNVNTTESKSVGSGQEAFMYTDVKDDRALANVHSLPDEPYMTSESDNLQNIHFVLVSYRPVGGLQKDFQNSWEKIGKLLMDDEDFGGQLKRKLNNEEPIIAKAKSLKTNDEKIAYVFGEVKNAMKWDGVDRWYTNDGTRAAWDKKSGNSTEINLILYHLLTASGVKAYPMVVSTRDNGKVNPVYPFIYQFNRGVVYIPIDSTNHYVLDAANKYNNYRETPFYLLNSSGLYLDKEHDKYELEFLETPSPVRRAIFVNANISADGRMDGSAIIRNQSYDRNDVVKAYKTAGEKKYIEQLSDHDNNLKISSLKMDDIDIDSLPLTQNVQFKLDLTGSDGNYIMFKPTMFTSLQNNPFIKEDRFTDIDFGYRNAIFLNGNYKMPTGYKADALPKNISMVMPDKSIAFTRIIEEHEGTISIAYRIEFKKTIYFKEDYPEMHEFYKKLQEMMNEQIVLKKS</sequence>
<evidence type="ECO:0000313" key="4">
    <source>
        <dbReference type="Proteomes" id="UP001139450"/>
    </source>
</evidence>
<proteinExistence type="predicted"/>
<dbReference type="Gene3D" id="2.60.40.3140">
    <property type="match status" value="1"/>
</dbReference>
<gene>
    <name evidence="3" type="ORF">MUY27_14265</name>
</gene>
<evidence type="ECO:0000313" key="3">
    <source>
        <dbReference type="EMBL" id="MCJ8210878.1"/>
    </source>
</evidence>
<evidence type="ECO:0000259" key="2">
    <source>
        <dbReference type="Pfam" id="PF12969"/>
    </source>
</evidence>
<feature type="signal peptide" evidence="1">
    <location>
        <begin position="1"/>
        <end position="19"/>
    </location>
</feature>
<name>A0A9X1X4P4_9SPHI</name>
<dbReference type="Gene3D" id="2.60.120.1130">
    <property type="match status" value="1"/>
</dbReference>
<dbReference type="Pfam" id="PF12969">
    <property type="entry name" value="DUF3857"/>
    <property type="match status" value="1"/>
</dbReference>
<feature type="chain" id="PRO_5040978545" evidence="1">
    <location>
        <begin position="20"/>
        <end position="660"/>
    </location>
</feature>
<dbReference type="Proteomes" id="UP001139450">
    <property type="component" value="Unassembled WGS sequence"/>
</dbReference>
<protein>
    <submittedName>
        <fullName evidence="3">DUF3857 domain-containing protein</fullName>
    </submittedName>
</protein>
<comment type="caution">
    <text evidence="3">The sequence shown here is derived from an EMBL/GenBank/DDBJ whole genome shotgun (WGS) entry which is preliminary data.</text>
</comment>
<keyword evidence="4" id="KW-1185">Reference proteome</keyword>
<reference evidence="3" key="1">
    <citation type="submission" date="2022-04" db="EMBL/GenBank/DDBJ databases">
        <title>Mucilaginibacter sp. RS28 isolated from freshwater.</title>
        <authorList>
            <person name="Ko S.-R."/>
        </authorList>
    </citation>
    <scope>NUCLEOTIDE SEQUENCE</scope>
    <source>
        <strain evidence="3">RS28</strain>
    </source>
</reference>